<gene>
    <name evidence="2" type="ORF">pclt_cds_1187</name>
</gene>
<sequence>MEKGHPTSKTTQHHATNHQCQATHAIAPRLGVGSRGLCGQDNLTDEQRGRLARFASALGVAAPADGDLCAALEEASGTSGPPRPSRWPSWSRKRGVEKSREMLSEMRSQRVRRGFFGTPQVEQPDEVPSEIWSALPPELQPVVVEQLVRTNPRMAILLSETVQRASTSSPTTGSLLRRSTTRAPWSRGGCASWTMRAWRRPWASATRSASF</sequence>
<reference evidence="2" key="1">
    <citation type="journal article" date="2019" name="Front. Microbiol.">
        <title>Pandoravirus Celtis Illustrates the Microevolution Processes at Work in the Giant Pandoraviridae Genomes.</title>
        <authorList>
            <person name="Legendre M."/>
            <person name="Alempic J.M."/>
            <person name="Philippe N."/>
            <person name="Lartigue A."/>
            <person name="Jeudy S."/>
            <person name="Poirot O."/>
            <person name="Ta N.T."/>
            <person name="Nin S."/>
            <person name="Coute Y."/>
            <person name="Abergel C."/>
            <person name="Claverie J.M."/>
        </authorList>
    </citation>
    <scope>NUCLEOTIDE SEQUENCE</scope>
</reference>
<feature type="region of interest" description="Disordered" evidence="1">
    <location>
        <begin position="74"/>
        <end position="100"/>
    </location>
</feature>
<accession>A0A4D6EJ72</accession>
<evidence type="ECO:0000313" key="3">
    <source>
        <dbReference type="Proteomes" id="UP001237152"/>
    </source>
</evidence>
<name>A0A4D6EJ72_9VIRU</name>
<dbReference type="Proteomes" id="UP001237152">
    <property type="component" value="Segment"/>
</dbReference>
<evidence type="ECO:0000313" key="2">
    <source>
        <dbReference type="EMBL" id="QBZ81764.1"/>
    </source>
</evidence>
<organism evidence="2 3">
    <name type="scientific">Pandoravirus celtis</name>
    <dbReference type="NCBI Taxonomy" id="2568002"/>
    <lineage>
        <taxon>Viruses</taxon>
        <taxon>Pandoravirus</taxon>
    </lineage>
</organism>
<evidence type="ECO:0000256" key="1">
    <source>
        <dbReference type="SAM" id="MobiDB-lite"/>
    </source>
</evidence>
<dbReference type="EMBL" id="MK174290">
    <property type="protein sequence ID" value="QBZ81764.1"/>
    <property type="molecule type" value="Genomic_DNA"/>
</dbReference>
<protein>
    <submittedName>
        <fullName evidence="2">Uncharacterized protein</fullName>
    </submittedName>
</protein>
<proteinExistence type="predicted"/>